<dbReference type="AlphaFoldDB" id="A0A182NS11"/>
<feature type="chain" id="PRO_5008130297" description="Peptidase S1 domain-containing protein" evidence="9">
    <location>
        <begin position="22"/>
        <end position="898"/>
    </location>
</feature>
<comment type="similarity">
    <text evidence="8">Belongs to the peptidase S1 family. CLIP subfamily.</text>
</comment>
<dbReference type="SMART" id="SM00020">
    <property type="entry name" value="Tryp_SPc"/>
    <property type="match status" value="2"/>
</dbReference>
<dbReference type="SUPFAM" id="SSF50494">
    <property type="entry name" value="Trypsin-like serine proteases"/>
    <property type="match status" value="2"/>
</dbReference>
<reference evidence="11" key="2">
    <citation type="submission" date="2020-05" db="UniProtKB">
        <authorList>
            <consortium name="EnsemblMetazoa"/>
        </authorList>
    </citation>
    <scope>IDENTIFICATION</scope>
    <source>
        <strain evidence="11">WRAIR2</strain>
    </source>
</reference>
<dbReference type="CDD" id="cd00190">
    <property type="entry name" value="Tryp_SPc"/>
    <property type="match status" value="2"/>
</dbReference>
<feature type="domain" description="Peptidase S1" evidence="10">
    <location>
        <begin position="226"/>
        <end position="559"/>
    </location>
</feature>
<keyword evidence="3" id="KW-0399">Innate immunity</keyword>
<keyword evidence="5" id="KW-0391">Immunity</keyword>
<dbReference type="Gene3D" id="2.40.10.10">
    <property type="entry name" value="Trypsin-like serine proteases"/>
    <property type="match status" value="4"/>
</dbReference>
<dbReference type="InterPro" id="IPR001314">
    <property type="entry name" value="Peptidase_S1A"/>
</dbReference>
<evidence type="ECO:0000256" key="9">
    <source>
        <dbReference type="SAM" id="SignalP"/>
    </source>
</evidence>
<keyword evidence="2" id="KW-0964">Secreted</keyword>
<evidence type="ECO:0000313" key="12">
    <source>
        <dbReference type="Proteomes" id="UP000075884"/>
    </source>
</evidence>
<keyword evidence="4 9" id="KW-0732">Signal</keyword>
<reference evidence="12" key="1">
    <citation type="submission" date="2013-03" db="EMBL/GenBank/DDBJ databases">
        <title>The Genome Sequence of Anopheles dirus WRAIR2.</title>
        <authorList>
            <consortium name="The Broad Institute Genomics Platform"/>
            <person name="Neafsey D.E."/>
            <person name="Walton C."/>
            <person name="Walker B."/>
            <person name="Young S.K."/>
            <person name="Zeng Q."/>
            <person name="Gargeya S."/>
            <person name="Fitzgerald M."/>
            <person name="Haas B."/>
            <person name="Abouelleil A."/>
            <person name="Allen A.W."/>
            <person name="Alvarado L."/>
            <person name="Arachchi H.M."/>
            <person name="Berlin A.M."/>
            <person name="Chapman S.B."/>
            <person name="Gainer-Dewar J."/>
            <person name="Goldberg J."/>
            <person name="Griggs A."/>
            <person name="Gujja S."/>
            <person name="Hansen M."/>
            <person name="Howarth C."/>
            <person name="Imamovic A."/>
            <person name="Ireland A."/>
            <person name="Larimer J."/>
            <person name="McCowan C."/>
            <person name="Murphy C."/>
            <person name="Pearson M."/>
            <person name="Poon T.W."/>
            <person name="Priest M."/>
            <person name="Roberts A."/>
            <person name="Saif S."/>
            <person name="Shea T."/>
            <person name="Sisk P."/>
            <person name="Sykes S."/>
            <person name="Wortman J."/>
            <person name="Nusbaum C."/>
            <person name="Birren B."/>
        </authorList>
    </citation>
    <scope>NUCLEOTIDE SEQUENCE [LARGE SCALE GENOMIC DNA]</scope>
    <source>
        <strain evidence="12">WRAIR2</strain>
    </source>
</reference>
<organism evidence="11 12">
    <name type="scientific">Anopheles dirus</name>
    <dbReference type="NCBI Taxonomy" id="7168"/>
    <lineage>
        <taxon>Eukaryota</taxon>
        <taxon>Metazoa</taxon>
        <taxon>Ecdysozoa</taxon>
        <taxon>Arthropoda</taxon>
        <taxon>Hexapoda</taxon>
        <taxon>Insecta</taxon>
        <taxon>Pterygota</taxon>
        <taxon>Neoptera</taxon>
        <taxon>Endopterygota</taxon>
        <taxon>Diptera</taxon>
        <taxon>Nematocera</taxon>
        <taxon>Culicoidea</taxon>
        <taxon>Culicidae</taxon>
        <taxon>Anophelinae</taxon>
        <taxon>Anopheles</taxon>
    </lineage>
</organism>
<feature type="signal peptide" evidence="9">
    <location>
        <begin position="1"/>
        <end position="21"/>
    </location>
</feature>
<dbReference type="PROSITE" id="PS00135">
    <property type="entry name" value="TRYPSIN_SER"/>
    <property type="match status" value="2"/>
</dbReference>
<evidence type="ECO:0000313" key="11">
    <source>
        <dbReference type="EnsemblMetazoa" id="ADIR010451-PA"/>
    </source>
</evidence>
<dbReference type="InterPro" id="IPR033116">
    <property type="entry name" value="TRYPSIN_SER"/>
</dbReference>
<feature type="domain" description="Peptidase S1" evidence="10">
    <location>
        <begin position="662"/>
        <end position="895"/>
    </location>
</feature>
<dbReference type="Proteomes" id="UP000075884">
    <property type="component" value="Unassembled WGS sequence"/>
</dbReference>
<evidence type="ECO:0000259" key="10">
    <source>
        <dbReference type="PROSITE" id="PS50240"/>
    </source>
</evidence>
<proteinExistence type="inferred from homology"/>
<dbReference type="GO" id="GO:0006508">
    <property type="term" value="P:proteolysis"/>
    <property type="evidence" value="ECO:0007669"/>
    <property type="project" value="InterPro"/>
</dbReference>
<name>A0A182NS11_9DIPT</name>
<evidence type="ECO:0000256" key="7">
    <source>
        <dbReference type="ARBA" id="ARBA00023180"/>
    </source>
</evidence>
<keyword evidence="6" id="KW-1015">Disulfide bond</keyword>
<evidence type="ECO:0000256" key="1">
    <source>
        <dbReference type="ARBA" id="ARBA00004613"/>
    </source>
</evidence>
<evidence type="ECO:0000256" key="5">
    <source>
        <dbReference type="ARBA" id="ARBA00022859"/>
    </source>
</evidence>
<comment type="subcellular location">
    <subcellularLocation>
        <location evidence="1">Secreted</location>
    </subcellularLocation>
</comment>
<dbReference type="InterPro" id="IPR051487">
    <property type="entry name" value="Ser/Thr_Proteases_Immune/Dev"/>
</dbReference>
<evidence type="ECO:0000256" key="4">
    <source>
        <dbReference type="ARBA" id="ARBA00022729"/>
    </source>
</evidence>
<evidence type="ECO:0000256" key="6">
    <source>
        <dbReference type="ARBA" id="ARBA00023157"/>
    </source>
</evidence>
<dbReference type="PROSITE" id="PS50240">
    <property type="entry name" value="TRYPSIN_DOM"/>
    <property type="match status" value="2"/>
</dbReference>
<dbReference type="InterPro" id="IPR009003">
    <property type="entry name" value="Peptidase_S1_PA"/>
</dbReference>
<sequence>MCSVYLLASAFVTAVTIGCLGAEVTSIGCSSSNERCVSFRLCPSELKRMVQLYGAPEYDQELSRLKCQPEQRIDGKPTVCCQRRDIKCIYGGKEGVCVPRKNCPMQKSLTEQQKLAWSNQKPCYVHDKKEYLCCTNAKCVMHQNLCDPDPGLTPQRPSGYPNCTNNSISGSVVPETMCDAQDRLHRLSNSKRVCCAPPTPDRLISHPKAARLANMMCGMVDSVSKIQNGESTVPGEFPWMALLVYESSIKKRVATVQRTDLACGGTLIHPLYVLTARHCIATSRNAPKFVLLGIHDIQKYVSCNVNPALHCEEVQKISVVKGVYDTKVHVRNSDIGLLRLAREAELVQGRVLPICLPLYASLRVQMPESVLITGWGTTEKDILSNVLLKANTSVAMRGTECAQDFFICVGGKNDSNHCKGDSGGPYQAVSPFGGNTRFVQYGVISGGSAYCSEPNQYRYLGTEATQSGCKPNQHCVPFGHCRKERERLLPLFGTPRLTEEINRIRCTPKVHSKEKTYICCDSKCEFNNKPGVCMPRESCPTSKARAKRQQKAWSEQQPCYVHDQTEYLCCTNPHCVKQPALCDKPKPAMQRITSGFPACTGKGKSGSVVPEIMCDAQDQLHRLSNSKRVCCAPPTPDRLISHPKAARLANMACGTAGYTIKIQNGEFAHRGEFPWMALLVYKHKQTRCGGTLIHPSYVLTAKHCIKSNSNPTHVMLGVHDALDTPPCSKTTREPYCSQVQQISVAKHLRHDKFDIGLLRLASKAKLDPNSVFPICLPLYASLRMQMPESVIITGWGKTENEIVSNVLLKATTPVVKRDTECPNDNLICAGGKNNSNHCSGDSGGPYQKISSFGGSNRYVQYGVISTGSRYCSVLTELSKGMLVSYFMDWILDKMVLQD</sequence>
<dbReference type="GO" id="GO:0045087">
    <property type="term" value="P:innate immune response"/>
    <property type="evidence" value="ECO:0007669"/>
    <property type="project" value="UniProtKB-KW"/>
</dbReference>
<dbReference type="GO" id="GO:0005576">
    <property type="term" value="C:extracellular region"/>
    <property type="evidence" value="ECO:0007669"/>
    <property type="project" value="UniProtKB-SubCell"/>
</dbReference>
<evidence type="ECO:0000256" key="3">
    <source>
        <dbReference type="ARBA" id="ARBA00022588"/>
    </source>
</evidence>
<dbReference type="STRING" id="7168.A0A182NS11"/>
<keyword evidence="7" id="KW-0325">Glycoprotein</keyword>
<dbReference type="InterPro" id="IPR043504">
    <property type="entry name" value="Peptidase_S1_PA_chymotrypsin"/>
</dbReference>
<dbReference type="EnsemblMetazoa" id="ADIR010451-RA">
    <property type="protein sequence ID" value="ADIR010451-PA"/>
    <property type="gene ID" value="ADIR010451"/>
</dbReference>
<dbReference type="Pfam" id="PF00089">
    <property type="entry name" value="Trypsin"/>
    <property type="match status" value="2"/>
</dbReference>
<dbReference type="PANTHER" id="PTHR24256">
    <property type="entry name" value="TRYPTASE-RELATED"/>
    <property type="match status" value="1"/>
</dbReference>
<keyword evidence="12" id="KW-1185">Reference proteome</keyword>
<accession>A0A182NS11</accession>
<protein>
    <recommendedName>
        <fullName evidence="10">Peptidase S1 domain-containing protein</fullName>
    </recommendedName>
</protein>
<dbReference type="InterPro" id="IPR001254">
    <property type="entry name" value="Trypsin_dom"/>
</dbReference>
<evidence type="ECO:0000256" key="2">
    <source>
        <dbReference type="ARBA" id="ARBA00022525"/>
    </source>
</evidence>
<dbReference type="VEuPathDB" id="VectorBase:ADIR010451"/>
<evidence type="ECO:0000256" key="8">
    <source>
        <dbReference type="ARBA" id="ARBA00024195"/>
    </source>
</evidence>
<dbReference type="PRINTS" id="PR00722">
    <property type="entry name" value="CHYMOTRYPSIN"/>
</dbReference>
<dbReference type="GO" id="GO:0004252">
    <property type="term" value="F:serine-type endopeptidase activity"/>
    <property type="evidence" value="ECO:0007669"/>
    <property type="project" value="InterPro"/>
</dbReference>